<proteinExistence type="predicted"/>
<dbReference type="EMBL" id="CP026604">
    <property type="protein sequence ID" value="AWB65532.1"/>
    <property type="molecule type" value="Genomic_DNA"/>
</dbReference>
<sequence>MQKIKPLSCFRMGAIALACSSLFGCGDTDIDNAGIDTGTIETIEPILYQGGTSFKRYSREVTNSETGKTELEYYFENSGANFAGVNADYPTQIQSVGIYGMSEDANVPVNVVSVKDITGTLYDPKIKNLLSITEDDCLARNANTEFANIKAQQDWQAQVADAEANGRPAPEQPVDLVLETCDSDEYLYELAQITPVPMADAIDVTELGFFKYELKPTFDVDSQEFVGKSAAMTTGEGTLTLLTNITPTFDLDDTQWDKAYQAVIQVGNHQDEFIINTASRDPSVDKKENFLSSKRNLKPGRTFVMKPITFTGFNTNAPVVLSKNDVDENGEVIPSFTDFDILYAINETDLSLFKVYEPGVTQLTIRDGQKLNLAVQSKDGDDIASFYDQTLVVRTVVGEEGIEKSTATATVHTHAIDYLPGPTLKWNYPVASSATYQDKVTLRGKVTISQDQLDFANNGKVPDATIPTEHTVDKLTIYRIDANGNRVAEGQLDASQLTLLADESIMVDSATSDQQVKRNVYAWQFQVSLADGDNQFAVIAESNLARDWPADQNRDRQVAMTDESIAKITRIAAGEKLEYFPSFMTTSVLEHIADVSLDPRDNSLFLLDQSGNNDSITGNQAPGILWRYSLEGTEKPTCLTLPWSWQDAGVNGVQFNHALPEVGGVVIGGSPGNLAYYSDDDLNGDVTFSNKGNYQTNWEGVKHPGHFAYSADGTQLFMSAKSNFNQQPEYQAIIGLKTPRIEDNVFKGFGAGVGIIAKETDSTQDAAKMNNNAVSLDIYSTVTGSDDPEAMYEEYLLTLDGKDNLTLGNNGQTYLRKTKVSASYVPDQASTRITLYDDSGAEIKLYKSDAVAVSNQRGKAYIVDNKDKLIYEVDLTDIATSDVLTAKVIASPQHANQPTLGNIKALVIEGDMDYMLISDVKNDADYSALLVMDLETYDMGYVLRTNNIIVGDPDLTHCSQ</sequence>
<reference evidence="2 3" key="1">
    <citation type="submission" date="2018-01" db="EMBL/GenBank/DDBJ databases">
        <title>Genome sequence of a Cantenovulum-like bacteria.</title>
        <authorList>
            <person name="Tan W.R."/>
            <person name="Lau N.-S."/>
            <person name="Go F."/>
            <person name="Amirul A.-A.A."/>
        </authorList>
    </citation>
    <scope>NUCLEOTIDE SEQUENCE [LARGE SCALE GENOMIC DNA]</scope>
    <source>
        <strain evidence="2 3">CCB-QB4</strain>
    </source>
</reference>
<dbReference type="SUPFAM" id="SSF75011">
    <property type="entry name" value="3-carboxy-cis,cis-mucoante lactonizing enzyme"/>
    <property type="match status" value="1"/>
</dbReference>
<evidence type="ECO:0000256" key="1">
    <source>
        <dbReference type="SAM" id="SignalP"/>
    </source>
</evidence>
<dbReference type="KEGG" id="cate:C2869_03375"/>
<keyword evidence="1" id="KW-0732">Signal</keyword>
<feature type="chain" id="PRO_5015564872" evidence="1">
    <location>
        <begin position="25"/>
        <end position="960"/>
    </location>
</feature>
<dbReference type="Proteomes" id="UP000244441">
    <property type="component" value="Chromosome"/>
</dbReference>
<dbReference type="AlphaFoldDB" id="A0A2S0VMX6"/>
<dbReference type="RefSeq" id="WP_108601608.1">
    <property type="nucleotide sequence ID" value="NZ_CP026604.1"/>
</dbReference>
<protein>
    <submittedName>
        <fullName evidence="2">Uncharacterized protein</fullName>
    </submittedName>
</protein>
<evidence type="ECO:0000313" key="3">
    <source>
        <dbReference type="Proteomes" id="UP000244441"/>
    </source>
</evidence>
<gene>
    <name evidence="2" type="ORF">C2869_03375</name>
</gene>
<feature type="signal peptide" evidence="1">
    <location>
        <begin position="1"/>
        <end position="24"/>
    </location>
</feature>
<name>A0A2S0VMX6_9ALTE</name>
<organism evidence="2 3">
    <name type="scientific">Saccharobesus litoralis</name>
    <dbReference type="NCBI Taxonomy" id="2172099"/>
    <lineage>
        <taxon>Bacteria</taxon>
        <taxon>Pseudomonadati</taxon>
        <taxon>Pseudomonadota</taxon>
        <taxon>Gammaproteobacteria</taxon>
        <taxon>Alteromonadales</taxon>
        <taxon>Alteromonadaceae</taxon>
        <taxon>Saccharobesus</taxon>
    </lineage>
</organism>
<accession>A0A2S0VMX6</accession>
<evidence type="ECO:0000313" key="2">
    <source>
        <dbReference type="EMBL" id="AWB65532.1"/>
    </source>
</evidence>
<keyword evidence="3" id="KW-1185">Reference proteome</keyword>
<dbReference type="PROSITE" id="PS51257">
    <property type="entry name" value="PROKAR_LIPOPROTEIN"/>
    <property type="match status" value="1"/>
</dbReference>
<dbReference type="OrthoDB" id="6375743at2"/>